<comment type="caution">
    <text evidence="7">The sequence shown here is derived from an EMBL/GenBank/DDBJ whole genome shotgun (WGS) entry which is preliminary data.</text>
</comment>
<reference evidence="7 8" key="1">
    <citation type="journal article" date="2020" name="IScience">
        <title>Genome Sequencing of the Endangered Kingdonia uniflora (Circaeasteraceae, Ranunculales) Reveals Potential Mechanisms of Evolutionary Specialization.</title>
        <authorList>
            <person name="Sun Y."/>
            <person name="Deng T."/>
            <person name="Zhang A."/>
            <person name="Moore M.J."/>
            <person name="Landis J.B."/>
            <person name="Lin N."/>
            <person name="Zhang H."/>
            <person name="Zhang X."/>
            <person name="Huang J."/>
            <person name="Zhang X."/>
            <person name="Sun H."/>
            <person name="Wang H."/>
        </authorList>
    </citation>
    <scope>NUCLEOTIDE SEQUENCE [LARGE SCALE GENOMIC DNA]</scope>
    <source>
        <strain evidence="7">TB1705</strain>
        <tissue evidence="7">Leaf</tissue>
    </source>
</reference>
<organism evidence="7 8">
    <name type="scientific">Kingdonia uniflora</name>
    <dbReference type="NCBI Taxonomy" id="39325"/>
    <lineage>
        <taxon>Eukaryota</taxon>
        <taxon>Viridiplantae</taxon>
        <taxon>Streptophyta</taxon>
        <taxon>Embryophyta</taxon>
        <taxon>Tracheophyta</taxon>
        <taxon>Spermatophyta</taxon>
        <taxon>Magnoliopsida</taxon>
        <taxon>Ranunculales</taxon>
        <taxon>Circaeasteraceae</taxon>
        <taxon>Kingdonia</taxon>
    </lineage>
</organism>
<proteinExistence type="inferred from homology"/>
<keyword evidence="5 6" id="KW-0472">Membrane</keyword>
<accession>A0A7J7LC05</accession>
<dbReference type="GO" id="GO:0009706">
    <property type="term" value="C:chloroplast inner membrane"/>
    <property type="evidence" value="ECO:0007669"/>
    <property type="project" value="TreeGrafter"/>
</dbReference>
<protein>
    <submittedName>
        <fullName evidence="7">Uncharacterized protein</fullName>
    </submittedName>
</protein>
<evidence type="ECO:0000313" key="8">
    <source>
        <dbReference type="Proteomes" id="UP000541444"/>
    </source>
</evidence>
<keyword evidence="3 6" id="KW-0812">Transmembrane</keyword>
<dbReference type="InterPro" id="IPR005349">
    <property type="entry name" value="TMEM14"/>
</dbReference>
<evidence type="ECO:0000256" key="6">
    <source>
        <dbReference type="SAM" id="Phobius"/>
    </source>
</evidence>
<feature type="transmembrane region" description="Helical" evidence="6">
    <location>
        <begin position="184"/>
        <end position="203"/>
    </location>
</feature>
<sequence length="221" mass="23861">MASKLISHQIFCYSSVINRNSNLHLKKRSTVSIPFRSKISAGMHIEKNGTEFSTSETVTSSSHAANLLKSNTEEASKSYPSSEELVAEQPIRAAKIHDFCFGIPYGGIILSGGLMNFLISRNPTNLFTGLLCGGGLLALSTFSLKVWRQGKSSLPFVLGQAALSAVLLRKHFQNYALTKKIFPTGFSAVLSAAMLCFYSYVLVSGGNPPPKKLKLASSPPL</sequence>
<dbReference type="GO" id="GO:0015245">
    <property type="term" value="F:fatty acid transmembrane transporter activity"/>
    <property type="evidence" value="ECO:0007669"/>
    <property type="project" value="TreeGrafter"/>
</dbReference>
<dbReference type="EMBL" id="JACGCM010002394">
    <property type="protein sequence ID" value="KAF6140196.1"/>
    <property type="molecule type" value="Genomic_DNA"/>
</dbReference>
<feature type="transmembrane region" description="Helical" evidence="6">
    <location>
        <begin position="99"/>
        <end position="120"/>
    </location>
</feature>
<gene>
    <name evidence="7" type="ORF">GIB67_000244</name>
</gene>
<dbReference type="OrthoDB" id="655183at2759"/>
<dbReference type="PANTHER" id="PTHR12668:SF48">
    <property type="entry name" value="PROTEIN FATTY ACID EXPORT 1, CHLOROPLASTIC"/>
    <property type="match status" value="1"/>
</dbReference>
<dbReference type="Pfam" id="PF03647">
    <property type="entry name" value="Tmemb_14"/>
    <property type="match status" value="1"/>
</dbReference>
<keyword evidence="8" id="KW-1185">Reference proteome</keyword>
<dbReference type="Gene3D" id="1.10.10.1740">
    <property type="entry name" value="Transmembrane protein 14-like"/>
    <property type="match status" value="1"/>
</dbReference>
<keyword evidence="4 6" id="KW-1133">Transmembrane helix</keyword>
<feature type="transmembrane region" description="Helical" evidence="6">
    <location>
        <begin position="126"/>
        <end position="147"/>
    </location>
</feature>
<evidence type="ECO:0000256" key="5">
    <source>
        <dbReference type="ARBA" id="ARBA00023136"/>
    </source>
</evidence>
<evidence type="ECO:0000256" key="2">
    <source>
        <dbReference type="ARBA" id="ARBA00007590"/>
    </source>
</evidence>
<dbReference type="AlphaFoldDB" id="A0A7J7LC05"/>
<name>A0A7J7LC05_9MAGN</name>
<dbReference type="PANTHER" id="PTHR12668">
    <property type="entry name" value="TRANSMEMBRANE PROTEIN 14, 15"/>
    <property type="match status" value="1"/>
</dbReference>
<comment type="subcellular location">
    <subcellularLocation>
        <location evidence="1">Membrane</location>
    </subcellularLocation>
</comment>
<comment type="similarity">
    <text evidence="2">Belongs to the TMEM14 family.</text>
</comment>
<evidence type="ECO:0000256" key="4">
    <source>
        <dbReference type="ARBA" id="ARBA00022989"/>
    </source>
</evidence>
<evidence type="ECO:0000256" key="1">
    <source>
        <dbReference type="ARBA" id="ARBA00004370"/>
    </source>
</evidence>
<dbReference type="InterPro" id="IPR044890">
    <property type="entry name" value="TMEM14_sf"/>
</dbReference>
<evidence type="ECO:0000313" key="7">
    <source>
        <dbReference type="EMBL" id="KAF6140196.1"/>
    </source>
</evidence>
<evidence type="ECO:0000256" key="3">
    <source>
        <dbReference type="ARBA" id="ARBA00022692"/>
    </source>
</evidence>
<dbReference type="Proteomes" id="UP000541444">
    <property type="component" value="Unassembled WGS sequence"/>
</dbReference>